<dbReference type="GeneID" id="54414594"/>
<dbReference type="OrthoDB" id="185373at2759"/>
<reference evidence="4" key="3">
    <citation type="submission" date="2025-04" db="UniProtKB">
        <authorList>
            <consortium name="RefSeq"/>
        </authorList>
    </citation>
    <scope>IDENTIFICATION</scope>
    <source>
        <strain evidence="4">CBS 781.70</strain>
    </source>
</reference>
<dbReference type="EMBL" id="ML975173">
    <property type="protein sequence ID" value="KAF1809363.1"/>
    <property type="molecule type" value="Genomic_DNA"/>
</dbReference>
<sequence>MVSHIKQTKTPPWPQSYHHLLMTFKELNAPQEGWDFFRWLTRQGVEYTSPEVYGAGIELVSALSGTENDAIRTTIAELLDSAIERFPDGFVKYHFQPNALLTDRSAIAKQDQESLLLLARATRCLLHHGLIQDGYLGLDTSLRLCPTSTPLIVVSEIINRRNVVEAYKVLMLRYRNGTGLRHTSPTPLISKINGILRTDDRLRELPAELRVDLIIACVSLARACLASGGSFNAQMCSSVIKSLSYIVGFEGADDALENSIFPLAQRMVFHYLEHELPSKRSVTPINALLTMAARMENKNPFAQLCNWLQDSGVDADSSTYMIMMSHAVGQQNLNAFQLAWEGLRDISERSGKPLLQRHWVWFVSKRSSFGSEGREFVASQFQENRSTIPDQGQIQRILNSTEDHSTIDSDIGAPGDGSPLTSVQESQGQTSTAEVLVRLNGHADQLLTEMVNPVRGNFADHSFPMSISPRLEPPICSDDDLRIIYDRLTSVPKTAGSWVAENKEPSLHRNGYTIENLRFQNWKTLTELLRFSSIFPKQSGPEDTPDGSLRAITETLRQLESSLPTDQEIQKPASRLDGLQARIEQWRDISQEELED</sequence>
<accession>A0A6G1FUC3</accession>
<dbReference type="Proteomes" id="UP000504638">
    <property type="component" value="Unplaced"/>
</dbReference>
<reference evidence="2 4" key="1">
    <citation type="submission" date="2020-01" db="EMBL/GenBank/DDBJ databases">
        <authorList>
            <consortium name="DOE Joint Genome Institute"/>
            <person name="Haridas S."/>
            <person name="Albert R."/>
            <person name="Binder M."/>
            <person name="Bloem J."/>
            <person name="Labutti K."/>
            <person name="Salamov A."/>
            <person name="Andreopoulos B."/>
            <person name="Baker S.E."/>
            <person name="Barry K."/>
            <person name="Bills G."/>
            <person name="Bluhm B.H."/>
            <person name="Cannon C."/>
            <person name="Castanera R."/>
            <person name="Culley D.E."/>
            <person name="Daum C."/>
            <person name="Ezra D."/>
            <person name="Gonzalez J.B."/>
            <person name="Henrissat B."/>
            <person name="Kuo A."/>
            <person name="Liang C."/>
            <person name="Lipzen A."/>
            <person name="Lutzoni F."/>
            <person name="Magnuson J."/>
            <person name="Mondo S."/>
            <person name="Nolan M."/>
            <person name="Ohm R."/>
            <person name="Pangilinan J."/>
            <person name="Park H.-J."/>
            <person name="Ramirez L."/>
            <person name="Alfaro M."/>
            <person name="Sun H."/>
            <person name="Tritt A."/>
            <person name="Yoshinaga Y."/>
            <person name="Zwiers L.-H."/>
            <person name="Turgeon B.G."/>
            <person name="Goodwin S.B."/>
            <person name="Spatafora J.W."/>
            <person name="Crous P.W."/>
            <person name="Grigoriev I.V."/>
        </authorList>
    </citation>
    <scope>NUCLEOTIDE SEQUENCE</scope>
    <source>
        <strain evidence="2 4">CBS 781.70</strain>
    </source>
</reference>
<keyword evidence="3" id="KW-1185">Reference proteome</keyword>
<gene>
    <name evidence="2 4" type="ORF">P152DRAFT_161770</name>
</gene>
<evidence type="ECO:0000313" key="3">
    <source>
        <dbReference type="Proteomes" id="UP000504638"/>
    </source>
</evidence>
<evidence type="ECO:0000313" key="2">
    <source>
        <dbReference type="EMBL" id="KAF1809363.1"/>
    </source>
</evidence>
<protein>
    <submittedName>
        <fullName evidence="2 4">Uncharacterized protein</fullName>
    </submittedName>
</protein>
<evidence type="ECO:0000313" key="4">
    <source>
        <dbReference type="RefSeq" id="XP_033530994.1"/>
    </source>
</evidence>
<organism evidence="2">
    <name type="scientific">Eremomyces bilateralis CBS 781.70</name>
    <dbReference type="NCBI Taxonomy" id="1392243"/>
    <lineage>
        <taxon>Eukaryota</taxon>
        <taxon>Fungi</taxon>
        <taxon>Dikarya</taxon>
        <taxon>Ascomycota</taxon>
        <taxon>Pezizomycotina</taxon>
        <taxon>Dothideomycetes</taxon>
        <taxon>Dothideomycetes incertae sedis</taxon>
        <taxon>Eremomycetales</taxon>
        <taxon>Eremomycetaceae</taxon>
        <taxon>Eremomyces</taxon>
    </lineage>
</organism>
<dbReference type="AlphaFoldDB" id="A0A6G1FUC3"/>
<reference evidence="4" key="2">
    <citation type="submission" date="2020-04" db="EMBL/GenBank/DDBJ databases">
        <authorList>
            <consortium name="NCBI Genome Project"/>
        </authorList>
    </citation>
    <scope>NUCLEOTIDE SEQUENCE</scope>
    <source>
        <strain evidence="4">CBS 781.70</strain>
    </source>
</reference>
<proteinExistence type="predicted"/>
<feature type="region of interest" description="Disordered" evidence="1">
    <location>
        <begin position="404"/>
        <end position="427"/>
    </location>
</feature>
<name>A0A6G1FUC3_9PEZI</name>
<dbReference type="RefSeq" id="XP_033530994.1">
    <property type="nucleotide sequence ID" value="XM_033674024.1"/>
</dbReference>
<evidence type="ECO:0000256" key="1">
    <source>
        <dbReference type="SAM" id="MobiDB-lite"/>
    </source>
</evidence>